<dbReference type="PROSITE" id="PS50016">
    <property type="entry name" value="ZF_PHD_2"/>
    <property type="match status" value="1"/>
</dbReference>
<dbReference type="CDD" id="cd15541">
    <property type="entry name" value="PHD_TIF1_like"/>
    <property type="match status" value="1"/>
</dbReference>
<evidence type="ECO:0008006" key="15">
    <source>
        <dbReference type="Google" id="ProtNLM"/>
    </source>
</evidence>
<evidence type="ECO:0000256" key="1">
    <source>
        <dbReference type="ARBA" id="ARBA00022553"/>
    </source>
</evidence>
<dbReference type="SUPFAM" id="SSF47370">
    <property type="entry name" value="Bromodomain"/>
    <property type="match status" value="1"/>
</dbReference>
<dbReference type="EMBL" id="JAROKS010000026">
    <property type="protein sequence ID" value="KAK1785605.1"/>
    <property type="molecule type" value="Genomic_DNA"/>
</dbReference>
<dbReference type="PROSITE" id="PS50014">
    <property type="entry name" value="BROMODOMAIN_2"/>
    <property type="match status" value="1"/>
</dbReference>
<proteinExistence type="predicted"/>
<dbReference type="SMART" id="SM00249">
    <property type="entry name" value="PHD"/>
    <property type="match status" value="1"/>
</dbReference>
<dbReference type="Pfam" id="PF00439">
    <property type="entry name" value="Bromodomain"/>
    <property type="match status" value="1"/>
</dbReference>
<evidence type="ECO:0000313" key="14">
    <source>
        <dbReference type="Proteomes" id="UP001239994"/>
    </source>
</evidence>
<dbReference type="SMART" id="SM00258">
    <property type="entry name" value="SAND"/>
    <property type="match status" value="2"/>
</dbReference>
<name>A0AAD8YQS5_9TELE</name>
<comment type="caution">
    <text evidence="13">The sequence shown here is derived from an EMBL/GenBank/DDBJ whole genome shotgun (WGS) entry which is preliminary data.</text>
</comment>
<dbReference type="PRINTS" id="PR00503">
    <property type="entry name" value="BROMODOMAIN"/>
</dbReference>
<feature type="domain" description="SAND" evidence="11">
    <location>
        <begin position="335"/>
        <end position="412"/>
    </location>
</feature>
<sequence length="589" mass="68599">MDPLDFFTNEELIRFFHYKKTEMSCMEQPNTFLNQLRDYDLVPEKLYKKVIRMRCKEKKKDGVYEILDRLEKERSDEVKVFWRCVFHDHILQKYPVLSVLRNSLMDGSYKSCVKRPDSEELTDSPQSEENTAKRQRQRSKRKKSVDEAEDDEQPGPSSSSSSSQQKSPKKLKFSSPVKRGEKVNIWTFALFKTQLPVTCGDKEATLYRDKLAKGGACLLSQGRWFTPSDFEQFAGKGSYKNWKLSIRCQNTPLQNLIKEGHLNCPRMKRKYVQKSQKQLFTQSSSENSSPTSSEEMEESVGQEELRGEQDEEEEQEEEEDDDEEEEEEGGETEEGEAVDLSEFQAPSLPVSCGSVSGVLFKSRFASGTRGKSIRTEECWFTPEEFMKQELTLTDGCWKRDIKCHGKTLSDLLPKILKVHSLLCKCDLCGPTEQELLDQDNDDECFICNSDGHLVCCDECPRAFHDKCHIPTLHAKELGNKWMCTYCVLKNSQCWWRHRTMTEEQALNSPVSQYIVHCDYLLLCMYKEDTQRVFSKDPSTMVRRYREFIAEPMWLDRVKDKLHSQKYETLRHFVSDISLIFQNCTTFNRG</sequence>
<keyword evidence="3 7" id="KW-0863">Zinc-finger</keyword>
<dbReference type="Pfam" id="PF00628">
    <property type="entry name" value="PHD"/>
    <property type="match status" value="1"/>
</dbReference>
<dbReference type="Pfam" id="PF01342">
    <property type="entry name" value="SAND"/>
    <property type="match status" value="2"/>
</dbReference>
<evidence type="ECO:0000256" key="6">
    <source>
        <dbReference type="PROSITE-ProRule" id="PRU00035"/>
    </source>
</evidence>
<dbReference type="InterPro" id="IPR036427">
    <property type="entry name" value="Bromodomain-like_sf"/>
</dbReference>
<evidence type="ECO:0000256" key="3">
    <source>
        <dbReference type="ARBA" id="ARBA00022771"/>
    </source>
</evidence>
<dbReference type="InterPro" id="IPR043563">
    <property type="entry name" value="Sp110/Sp140/Sp140L-like"/>
</dbReference>
<dbReference type="Gene3D" id="1.20.920.10">
    <property type="entry name" value="Bromodomain-like"/>
    <property type="match status" value="1"/>
</dbReference>
<feature type="domain" description="Bromo" evidence="9">
    <location>
        <begin position="544"/>
        <end position="589"/>
    </location>
</feature>
<dbReference type="InterPro" id="IPR019787">
    <property type="entry name" value="Znf_PHD-finger"/>
</dbReference>
<evidence type="ECO:0000259" key="9">
    <source>
        <dbReference type="PROSITE" id="PS50014"/>
    </source>
</evidence>
<dbReference type="AlphaFoldDB" id="A0AAD8YQS5"/>
<feature type="compositionally biased region" description="Acidic residues" evidence="8">
    <location>
        <begin position="309"/>
        <end position="338"/>
    </location>
</feature>
<keyword evidence="14" id="KW-1185">Reference proteome</keyword>
<feature type="domain" description="PHD-type" evidence="10">
    <location>
        <begin position="441"/>
        <end position="489"/>
    </location>
</feature>
<dbReference type="PROSITE" id="PS50864">
    <property type="entry name" value="SAND"/>
    <property type="match status" value="2"/>
</dbReference>
<dbReference type="Proteomes" id="UP001239994">
    <property type="component" value="Unassembled WGS sequence"/>
</dbReference>
<dbReference type="PANTHER" id="PTHR46386:SF1">
    <property type="entry name" value="NUCLEAR BODY PROTEIN SP140-LIKE PROTEIN"/>
    <property type="match status" value="1"/>
</dbReference>
<feature type="domain" description="SAND" evidence="11">
    <location>
        <begin position="180"/>
        <end position="263"/>
    </location>
</feature>
<dbReference type="InterPro" id="IPR001487">
    <property type="entry name" value="Bromodomain"/>
</dbReference>
<evidence type="ECO:0000256" key="8">
    <source>
        <dbReference type="SAM" id="MobiDB-lite"/>
    </source>
</evidence>
<feature type="region of interest" description="Disordered" evidence="8">
    <location>
        <begin position="114"/>
        <end position="175"/>
    </location>
</feature>
<dbReference type="GO" id="GO:0005634">
    <property type="term" value="C:nucleus"/>
    <property type="evidence" value="ECO:0007669"/>
    <property type="project" value="InterPro"/>
</dbReference>
<gene>
    <name evidence="13" type="ORF">P4O66_018970</name>
</gene>
<feature type="domain" description="HSR" evidence="12">
    <location>
        <begin position="1"/>
        <end position="109"/>
    </location>
</feature>
<keyword evidence="2" id="KW-0479">Metal-binding</keyword>
<organism evidence="13 14">
    <name type="scientific">Electrophorus voltai</name>
    <dbReference type="NCBI Taxonomy" id="2609070"/>
    <lineage>
        <taxon>Eukaryota</taxon>
        <taxon>Metazoa</taxon>
        <taxon>Chordata</taxon>
        <taxon>Craniata</taxon>
        <taxon>Vertebrata</taxon>
        <taxon>Euteleostomi</taxon>
        <taxon>Actinopterygii</taxon>
        <taxon>Neopterygii</taxon>
        <taxon>Teleostei</taxon>
        <taxon>Ostariophysi</taxon>
        <taxon>Gymnotiformes</taxon>
        <taxon>Gymnotoidei</taxon>
        <taxon>Gymnotidae</taxon>
        <taxon>Electrophorus</taxon>
    </lineage>
</organism>
<evidence type="ECO:0000256" key="4">
    <source>
        <dbReference type="ARBA" id="ARBA00022833"/>
    </source>
</evidence>
<feature type="compositionally biased region" description="Basic residues" evidence="8">
    <location>
        <begin position="133"/>
        <end position="143"/>
    </location>
</feature>
<keyword evidence="5 6" id="KW-0103">Bromodomain</keyword>
<evidence type="ECO:0000256" key="2">
    <source>
        <dbReference type="ARBA" id="ARBA00022723"/>
    </source>
</evidence>
<evidence type="ECO:0000259" key="12">
    <source>
        <dbReference type="PROSITE" id="PS51414"/>
    </source>
</evidence>
<dbReference type="Gene3D" id="3.10.390.10">
    <property type="entry name" value="SAND domain-like"/>
    <property type="match status" value="2"/>
</dbReference>
<evidence type="ECO:0000256" key="7">
    <source>
        <dbReference type="PROSITE-ProRule" id="PRU00146"/>
    </source>
</evidence>
<dbReference type="Gene3D" id="3.30.40.10">
    <property type="entry name" value="Zinc/RING finger domain, C3HC4 (zinc finger)"/>
    <property type="match status" value="1"/>
</dbReference>
<keyword evidence="4" id="KW-0862">Zinc</keyword>
<keyword evidence="1" id="KW-0597">Phosphoprotein</keyword>
<feature type="region of interest" description="Disordered" evidence="8">
    <location>
        <begin position="279"/>
        <end position="338"/>
    </location>
</feature>
<dbReference type="GO" id="GO:0003677">
    <property type="term" value="F:DNA binding"/>
    <property type="evidence" value="ECO:0007669"/>
    <property type="project" value="InterPro"/>
</dbReference>
<protein>
    <recommendedName>
        <fullName evidence="15">SP110 nuclear body protein, tandem duplicate 1</fullName>
    </recommendedName>
</protein>
<evidence type="ECO:0000313" key="13">
    <source>
        <dbReference type="EMBL" id="KAK1785605.1"/>
    </source>
</evidence>
<dbReference type="GO" id="GO:0000981">
    <property type="term" value="F:DNA-binding transcription factor activity, RNA polymerase II-specific"/>
    <property type="evidence" value="ECO:0007669"/>
    <property type="project" value="TreeGrafter"/>
</dbReference>
<dbReference type="InterPro" id="IPR004865">
    <property type="entry name" value="HSR_dom"/>
</dbReference>
<dbReference type="InterPro" id="IPR001965">
    <property type="entry name" value="Znf_PHD"/>
</dbReference>
<evidence type="ECO:0000259" key="10">
    <source>
        <dbReference type="PROSITE" id="PS50016"/>
    </source>
</evidence>
<dbReference type="InterPro" id="IPR000770">
    <property type="entry name" value="SAND_dom"/>
</dbReference>
<feature type="compositionally biased region" description="Low complexity" evidence="8">
    <location>
        <begin position="283"/>
        <end position="293"/>
    </location>
</feature>
<dbReference type="SUPFAM" id="SSF63763">
    <property type="entry name" value="SAND domain-like"/>
    <property type="match status" value="2"/>
</dbReference>
<accession>A0AAD8YQS5</accession>
<dbReference type="InterPro" id="IPR013083">
    <property type="entry name" value="Znf_RING/FYVE/PHD"/>
</dbReference>
<dbReference type="Pfam" id="PF03172">
    <property type="entry name" value="HSR"/>
    <property type="match status" value="1"/>
</dbReference>
<dbReference type="InterPro" id="IPR010919">
    <property type="entry name" value="SAND-like_dom_sf"/>
</dbReference>
<feature type="compositionally biased region" description="Low complexity" evidence="8">
    <location>
        <begin position="154"/>
        <end position="166"/>
    </location>
</feature>
<dbReference type="PROSITE" id="PS51414">
    <property type="entry name" value="HSR"/>
    <property type="match status" value="1"/>
</dbReference>
<evidence type="ECO:0000259" key="11">
    <source>
        <dbReference type="PROSITE" id="PS50864"/>
    </source>
</evidence>
<dbReference type="PANTHER" id="PTHR46386">
    <property type="entry name" value="NUCLEAR BODY PROTEIN SP140"/>
    <property type="match status" value="1"/>
</dbReference>
<dbReference type="InterPro" id="IPR011011">
    <property type="entry name" value="Znf_FYVE_PHD"/>
</dbReference>
<reference evidence="13" key="1">
    <citation type="submission" date="2023-03" db="EMBL/GenBank/DDBJ databases">
        <title>Electrophorus voltai genome.</title>
        <authorList>
            <person name="Bian C."/>
        </authorList>
    </citation>
    <scope>NUCLEOTIDE SEQUENCE</scope>
    <source>
        <strain evidence="13">CB-2022</strain>
        <tissue evidence="13">Muscle</tissue>
    </source>
</reference>
<evidence type="ECO:0000256" key="5">
    <source>
        <dbReference type="ARBA" id="ARBA00023117"/>
    </source>
</evidence>
<dbReference type="GO" id="GO:0008270">
    <property type="term" value="F:zinc ion binding"/>
    <property type="evidence" value="ECO:0007669"/>
    <property type="project" value="UniProtKB-KW"/>
</dbReference>
<dbReference type="SUPFAM" id="SSF57903">
    <property type="entry name" value="FYVE/PHD zinc finger"/>
    <property type="match status" value="1"/>
</dbReference>